<feature type="compositionally biased region" description="Basic residues" evidence="1">
    <location>
        <begin position="16"/>
        <end position="25"/>
    </location>
</feature>
<dbReference type="Pfam" id="PF00583">
    <property type="entry name" value="Acetyltransf_1"/>
    <property type="match status" value="1"/>
</dbReference>
<dbReference type="CDD" id="cd04301">
    <property type="entry name" value="NAT_SF"/>
    <property type="match status" value="1"/>
</dbReference>
<proteinExistence type="predicted"/>
<feature type="domain" description="N-acetyltransferase" evidence="2">
    <location>
        <begin position="110"/>
        <end position="290"/>
    </location>
</feature>
<protein>
    <recommendedName>
        <fullName evidence="2">N-acetyltransferase domain-containing protein</fullName>
    </recommendedName>
</protein>
<feature type="region of interest" description="Disordered" evidence="1">
    <location>
        <begin position="1"/>
        <end position="25"/>
    </location>
</feature>
<accession>A0A7N0ZYU1</accession>
<evidence type="ECO:0000256" key="1">
    <source>
        <dbReference type="SAM" id="MobiDB-lite"/>
    </source>
</evidence>
<dbReference type="AlphaFoldDB" id="A0A7N0ZYU1"/>
<keyword evidence="4" id="KW-1185">Reference proteome</keyword>
<dbReference type="PROSITE" id="PS51186">
    <property type="entry name" value="GNAT"/>
    <property type="match status" value="1"/>
</dbReference>
<dbReference type="Proteomes" id="UP000594263">
    <property type="component" value="Unplaced"/>
</dbReference>
<dbReference type="InterPro" id="IPR016181">
    <property type="entry name" value="Acyl_CoA_acyltransferase"/>
</dbReference>
<dbReference type="GO" id="GO:0016747">
    <property type="term" value="F:acyltransferase activity, transferring groups other than amino-acyl groups"/>
    <property type="evidence" value="ECO:0007669"/>
    <property type="project" value="InterPro"/>
</dbReference>
<dbReference type="Gene3D" id="3.40.630.30">
    <property type="match status" value="1"/>
</dbReference>
<name>A0A7N0ZYU1_KALFE</name>
<evidence type="ECO:0000313" key="3">
    <source>
        <dbReference type="EnsemblPlants" id="Kaladp0050s0121.1.v1.1"/>
    </source>
</evidence>
<evidence type="ECO:0000259" key="2">
    <source>
        <dbReference type="PROSITE" id="PS51186"/>
    </source>
</evidence>
<organism evidence="3 4">
    <name type="scientific">Kalanchoe fedtschenkoi</name>
    <name type="common">Lavender scallops</name>
    <name type="synonym">South American air plant</name>
    <dbReference type="NCBI Taxonomy" id="63787"/>
    <lineage>
        <taxon>Eukaryota</taxon>
        <taxon>Viridiplantae</taxon>
        <taxon>Streptophyta</taxon>
        <taxon>Embryophyta</taxon>
        <taxon>Tracheophyta</taxon>
        <taxon>Spermatophyta</taxon>
        <taxon>Magnoliopsida</taxon>
        <taxon>eudicotyledons</taxon>
        <taxon>Gunneridae</taxon>
        <taxon>Pentapetalae</taxon>
        <taxon>Saxifragales</taxon>
        <taxon>Crassulaceae</taxon>
        <taxon>Kalanchoe</taxon>
    </lineage>
</organism>
<dbReference type="InterPro" id="IPR000182">
    <property type="entry name" value="GNAT_dom"/>
</dbReference>
<dbReference type="PANTHER" id="PTHR47489">
    <property type="entry name" value="ACYL-COA N-ACYLTRANSFERASES (NAT) SUPERFAMILY PROTEIN"/>
    <property type="match status" value="1"/>
</dbReference>
<dbReference type="PANTHER" id="PTHR47489:SF2">
    <property type="entry name" value="GCN5-RELATED N-ACETYLTRANSFERASE 5, CHLOROPLASTIC"/>
    <property type="match status" value="1"/>
</dbReference>
<sequence length="319" mass="36025">MATALRPSFSLNPQFPHHRHNRHRRQSANLSFNFRHPLPFSPSPIKPHLPPLRHSSLPCTQSQTSTSTPTYLDDDDSPIIPGRFLTGEELDQLNTIQNFSYHRELPHGSMWVRAMKPGEMNAISGLLAESFADSMMLSSAYVTLLRFLVKQYLSERAGLVPHTATLIGFYKDRDAEVGELAGTVEVSFDERGANVSPPTPPAPKDSPYICNMTVKKQMRRRGIGWHLLKASEDLIAKMSTSRDVYLHCRMIDKAPFNMYTKAGYSVVKTDSILVLLMLQRRKYLMRKKLPASIRPTDAENESNFTTSENEDSRAPSLPL</sequence>
<feature type="region of interest" description="Disordered" evidence="1">
    <location>
        <begin position="294"/>
        <end position="319"/>
    </location>
</feature>
<evidence type="ECO:0000313" key="4">
    <source>
        <dbReference type="Proteomes" id="UP000594263"/>
    </source>
</evidence>
<dbReference type="EnsemblPlants" id="Kaladp0050s0121.1.v1.1">
    <property type="protein sequence ID" value="Kaladp0050s0121.1.v1.1"/>
    <property type="gene ID" value="Kaladp0050s0121.v1.1"/>
</dbReference>
<reference evidence="3" key="1">
    <citation type="submission" date="2021-01" db="UniProtKB">
        <authorList>
            <consortium name="EnsemblPlants"/>
        </authorList>
    </citation>
    <scope>IDENTIFICATION</scope>
</reference>
<dbReference type="Gramene" id="Kaladp0050s0121.1.v1.1">
    <property type="protein sequence ID" value="Kaladp0050s0121.1.v1.1"/>
    <property type="gene ID" value="Kaladp0050s0121.v1.1"/>
</dbReference>
<dbReference type="SUPFAM" id="SSF55729">
    <property type="entry name" value="Acyl-CoA N-acyltransferases (Nat)"/>
    <property type="match status" value="1"/>
</dbReference>
<dbReference type="OMA" id="PYISNMA"/>